<dbReference type="EMBL" id="BLLG01000015">
    <property type="protein sequence ID" value="GFH38261.1"/>
    <property type="molecule type" value="Genomic_DNA"/>
</dbReference>
<protein>
    <submittedName>
        <fullName evidence="1">Uncharacterized protein</fullName>
    </submittedName>
</protein>
<keyword evidence="2" id="KW-1185">Reference proteome</keyword>
<accession>A0A6A0B0X1</accession>
<dbReference type="RefSeq" id="WP_173265952.1">
    <property type="nucleotide sequence ID" value="NZ_BLLG01000015.1"/>
</dbReference>
<dbReference type="AlphaFoldDB" id="A0A6A0B0X1"/>
<sequence length="112" mass="11685">MERHHRRNDLTSSDALPIKNYSCHVRAGEKVALTAPNPVDRGKKGSRLRVLSEARGVPLALAVSGANTHDGLVLAGRWGRHAGAGLRGDLGSSTISAMLSTTATPAPKNALA</sequence>
<dbReference type="Proteomes" id="UP000484988">
    <property type="component" value="Unassembled WGS sequence"/>
</dbReference>
<reference evidence="1 2" key="1">
    <citation type="submission" date="2020-02" db="EMBL/GenBank/DDBJ databases">
        <title>Whole Genome Shotgun Sequence of Streptomyces sp. strain CWH03.</title>
        <authorList>
            <person name="Dohra H."/>
            <person name="Kodani S."/>
            <person name="Yamamura H."/>
        </authorList>
    </citation>
    <scope>NUCLEOTIDE SEQUENCE [LARGE SCALE GENOMIC DNA]</scope>
    <source>
        <strain evidence="1 2">CWH03</strain>
    </source>
</reference>
<proteinExistence type="predicted"/>
<organism evidence="1 2">
    <name type="scientific">Streptomyces pacificus</name>
    <dbReference type="NCBI Taxonomy" id="2705029"/>
    <lineage>
        <taxon>Bacteria</taxon>
        <taxon>Bacillati</taxon>
        <taxon>Actinomycetota</taxon>
        <taxon>Actinomycetes</taxon>
        <taxon>Kitasatosporales</taxon>
        <taxon>Streptomycetaceae</taxon>
        <taxon>Streptomyces</taxon>
    </lineage>
</organism>
<evidence type="ECO:0000313" key="1">
    <source>
        <dbReference type="EMBL" id="GFH38261.1"/>
    </source>
</evidence>
<name>A0A6A0B0X1_9ACTN</name>
<comment type="caution">
    <text evidence="1">The sequence shown here is derived from an EMBL/GenBank/DDBJ whole genome shotgun (WGS) entry which is preliminary data.</text>
</comment>
<evidence type="ECO:0000313" key="2">
    <source>
        <dbReference type="Proteomes" id="UP000484988"/>
    </source>
</evidence>
<gene>
    <name evidence="1" type="ORF">SCWH03_45030</name>
</gene>